<sequence length="64" mass="7388">MKVIGTVREIEWLKEAIQNSCDQCPYMESCSESAKQDDRLYGKVQHTCKDFLGKTIEFIIESDV</sequence>
<dbReference type="EMBL" id="RHJS01000002">
    <property type="protein sequence ID" value="RRK34080.1"/>
    <property type="molecule type" value="Genomic_DNA"/>
</dbReference>
<keyword evidence="2" id="KW-1185">Reference proteome</keyword>
<gene>
    <name evidence="1" type="ORF">EBB54_24075</name>
</gene>
<evidence type="ECO:0000313" key="1">
    <source>
        <dbReference type="EMBL" id="RRK34080.1"/>
    </source>
</evidence>
<evidence type="ECO:0000313" key="2">
    <source>
        <dbReference type="Proteomes" id="UP000274920"/>
    </source>
</evidence>
<dbReference type="AlphaFoldDB" id="A0A3R8M1T0"/>
<name>A0A3R8M1T0_9FIRM</name>
<accession>A0A3R8M1T0</accession>
<proteinExistence type="predicted"/>
<comment type="caution">
    <text evidence="1">The sequence shown here is derived from an EMBL/GenBank/DDBJ whole genome shotgun (WGS) entry which is preliminary data.</text>
</comment>
<organism evidence="1 2">
    <name type="scientific">Schaedlerella arabinosiphila</name>
    <dbReference type="NCBI Taxonomy" id="2044587"/>
    <lineage>
        <taxon>Bacteria</taxon>
        <taxon>Bacillati</taxon>
        <taxon>Bacillota</taxon>
        <taxon>Clostridia</taxon>
        <taxon>Lachnospirales</taxon>
        <taxon>Lachnospiraceae</taxon>
        <taxon>Schaedlerella</taxon>
    </lineage>
</organism>
<reference evidence="1" key="1">
    <citation type="submission" date="2018-10" db="EMBL/GenBank/DDBJ databases">
        <title>Schaedlerella arabinophila gen. nov. sp. nov., isolated from the mouse intestinal tract and comparative analysis with the genome of the closely related altered Schaedler flora strain ASF502.</title>
        <authorList>
            <person name="Miyake S."/>
            <person name="Soh M."/>
            <person name="Seedorf H."/>
        </authorList>
    </citation>
    <scope>NUCLEOTIDE SEQUENCE [LARGE SCALE GENOMIC DNA]</scope>
    <source>
        <strain evidence="1">DSM 106076</strain>
    </source>
</reference>
<protein>
    <submittedName>
        <fullName evidence="1">2-ketoisovalerate ferredoxin oxidoreductase</fullName>
    </submittedName>
</protein>
<dbReference type="Proteomes" id="UP000274920">
    <property type="component" value="Unassembled WGS sequence"/>
</dbReference>
<dbReference type="RefSeq" id="WP_125129251.1">
    <property type="nucleotide sequence ID" value="NZ_RHJS01000002.1"/>
</dbReference>